<protein>
    <submittedName>
        <fullName evidence="2">Uncharacterized protein</fullName>
    </submittedName>
</protein>
<keyword evidence="3" id="KW-1185">Reference proteome</keyword>
<comment type="caution">
    <text evidence="2">The sequence shown here is derived from an EMBL/GenBank/DDBJ whole genome shotgun (WGS) entry which is preliminary data.</text>
</comment>
<organism evidence="2 3">
    <name type="scientific">Nitzschia inconspicua</name>
    <dbReference type="NCBI Taxonomy" id="303405"/>
    <lineage>
        <taxon>Eukaryota</taxon>
        <taxon>Sar</taxon>
        <taxon>Stramenopiles</taxon>
        <taxon>Ochrophyta</taxon>
        <taxon>Bacillariophyta</taxon>
        <taxon>Bacillariophyceae</taxon>
        <taxon>Bacillariophycidae</taxon>
        <taxon>Bacillariales</taxon>
        <taxon>Bacillariaceae</taxon>
        <taxon>Nitzschia</taxon>
    </lineage>
</organism>
<evidence type="ECO:0000256" key="1">
    <source>
        <dbReference type="SAM" id="SignalP"/>
    </source>
</evidence>
<reference evidence="2" key="1">
    <citation type="journal article" date="2021" name="Sci. Rep.">
        <title>Diploid genomic architecture of Nitzschia inconspicua, an elite biomass production diatom.</title>
        <authorList>
            <person name="Oliver A."/>
            <person name="Podell S."/>
            <person name="Pinowska A."/>
            <person name="Traller J.C."/>
            <person name="Smith S.R."/>
            <person name="McClure R."/>
            <person name="Beliaev A."/>
            <person name="Bohutskyi P."/>
            <person name="Hill E.A."/>
            <person name="Rabines A."/>
            <person name="Zheng H."/>
            <person name="Allen L.Z."/>
            <person name="Kuo A."/>
            <person name="Grigoriev I.V."/>
            <person name="Allen A.E."/>
            <person name="Hazlebeck D."/>
            <person name="Allen E.E."/>
        </authorList>
    </citation>
    <scope>NUCLEOTIDE SEQUENCE</scope>
    <source>
        <strain evidence="2">Hildebrandi</strain>
    </source>
</reference>
<accession>A0A9K3LS72</accession>
<keyword evidence="1" id="KW-0732">Signal</keyword>
<sequence>MNRRCCSMLVAVHVAIVGSGEFLVASGFGYVQTSTCTQLLSERRRNISHLSSAVYFPSCIRALSDDNEGDCDATSSNTVEQTQSLSPKSSSPWASAIWILRMNFGRSSASDEGIFPFSFNDDKSVFGASGSRLVITCPVLVTAEDVSEQDRNDAIVVRGASVIRPIYSFPDVENKKTDFSKHYSYVSLQGQQSVKLSPGGWVLEFPPSGVGTTSSNNRNKGLATKLRFWLDLDKDIERNDIKLPAGTRLYFAANCWREEDFDFGVAKLRPIQQEAEAAVRAIKERLSHESGDRRLDGVDAIETIQAYGDMAKLVLEKEQKMAKLQEAVRMYPSSDDDVEFLPDGPWPGSDEWLTLSDEKYNPIFILKDQGILRGQEYEMVGTWTGEALLEED</sequence>
<evidence type="ECO:0000313" key="3">
    <source>
        <dbReference type="Proteomes" id="UP000693970"/>
    </source>
</evidence>
<gene>
    <name evidence="2" type="ORF">IV203_030254</name>
</gene>
<dbReference type="OrthoDB" id="193230at2759"/>
<reference evidence="2" key="2">
    <citation type="submission" date="2021-04" db="EMBL/GenBank/DDBJ databases">
        <authorList>
            <person name="Podell S."/>
        </authorList>
    </citation>
    <scope>NUCLEOTIDE SEQUENCE</scope>
    <source>
        <strain evidence="2">Hildebrandi</strain>
    </source>
</reference>
<feature type="signal peptide" evidence="1">
    <location>
        <begin position="1"/>
        <end position="20"/>
    </location>
</feature>
<evidence type="ECO:0000313" key="2">
    <source>
        <dbReference type="EMBL" id="KAG7367583.1"/>
    </source>
</evidence>
<dbReference type="Proteomes" id="UP000693970">
    <property type="component" value="Unassembled WGS sequence"/>
</dbReference>
<name>A0A9K3LS72_9STRA</name>
<feature type="chain" id="PRO_5039944248" evidence="1">
    <location>
        <begin position="21"/>
        <end position="392"/>
    </location>
</feature>
<proteinExistence type="predicted"/>
<dbReference type="EMBL" id="JAGRRH010000007">
    <property type="protein sequence ID" value="KAG7367583.1"/>
    <property type="molecule type" value="Genomic_DNA"/>
</dbReference>
<dbReference type="AlphaFoldDB" id="A0A9K3LS72"/>